<evidence type="ECO:0000256" key="1">
    <source>
        <dbReference type="SAM" id="SignalP"/>
    </source>
</evidence>
<evidence type="ECO:0000313" key="2">
    <source>
        <dbReference type="EMBL" id="KAF6792058.1"/>
    </source>
</evidence>
<proteinExistence type="predicted"/>
<feature type="chain" id="PRO_5034262979" evidence="1">
    <location>
        <begin position="20"/>
        <end position="227"/>
    </location>
</feature>
<dbReference type="Proteomes" id="UP000652219">
    <property type="component" value="Unassembled WGS sequence"/>
</dbReference>
<sequence length="227" mass="24527">MRSSTVVLGLAAFMTSAAAVPAATVAPLPLGKIGWHGAPVAGGPKVDVWGDSFEAIEAKIKAEYNPEFSIYLQEEQEAPGTSEDPAVAARDQLERRARNRNCDKRFGEVVGVYAEQAINNLRRINGNSCKARARHCVRTQCVDGAAVGMCNDNYHDIDIPCTGVADFAAEIKRGCYRVEPQCDSYGNCVTSPWRSYTVGQIFSDGLTWNVILGDCTFFGSGTRPVKA</sequence>
<evidence type="ECO:0000313" key="3">
    <source>
        <dbReference type="Proteomes" id="UP000652219"/>
    </source>
</evidence>
<name>A0A8H6IR20_9PEZI</name>
<protein>
    <submittedName>
        <fullName evidence="2">Secreted protein</fullName>
    </submittedName>
</protein>
<accession>A0A8H6IR20</accession>
<dbReference type="AlphaFoldDB" id="A0A8H6IR20"/>
<feature type="signal peptide" evidence="1">
    <location>
        <begin position="1"/>
        <end position="19"/>
    </location>
</feature>
<keyword evidence="1" id="KW-0732">Signal</keyword>
<gene>
    <name evidence="2" type="ORF">CSOJ01_14207</name>
</gene>
<organism evidence="2 3">
    <name type="scientific">Colletotrichum sojae</name>
    <dbReference type="NCBI Taxonomy" id="2175907"/>
    <lineage>
        <taxon>Eukaryota</taxon>
        <taxon>Fungi</taxon>
        <taxon>Dikarya</taxon>
        <taxon>Ascomycota</taxon>
        <taxon>Pezizomycotina</taxon>
        <taxon>Sordariomycetes</taxon>
        <taxon>Hypocreomycetidae</taxon>
        <taxon>Glomerellales</taxon>
        <taxon>Glomerellaceae</taxon>
        <taxon>Colletotrichum</taxon>
        <taxon>Colletotrichum orchidearum species complex</taxon>
    </lineage>
</organism>
<keyword evidence="3" id="KW-1185">Reference proteome</keyword>
<reference evidence="2 3" key="1">
    <citation type="journal article" date="2020" name="Phytopathology">
        <title>Genome Sequence Resources of Colletotrichum truncatum, C. plurivorum, C. musicola, and C. sojae: Four Species Pathogenic to Soybean (Glycine max).</title>
        <authorList>
            <person name="Rogerio F."/>
            <person name="Boufleur T.R."/>
            <person name="Ciampi-Guillardi M."/>
            <person name="Sukno S.A."/>
            <person name="Thon M.R."/>
            <person name="Massola Junior N.S."/>
            <person name="Baroncelli R."/>
        </authorList>
    </citation>
    <scope>NUCLEOTIDE SEQUENCE [LARGE SCALE GENOMIC DNA]</scope>
    <source>
        <strain evidence="2 3">LFN0009</strain>
    </source>
</reference>
<comment type="caution">
    <text evidence="2">The sequence shown here is derived from an EMBL/GenBank/DDBJ whole genome shotgun (WGS) entry which is preliminary data.</text>
</comment>
<dbReference type="EMBL" id="WIGN01000461">
    <property type="protein sequence ID" value="KAF6792058.1"/>
    <property type="molecule type" value="Genomic_DNA"/>
</dbReference>